<accession>A0ABI7W165</accession>
<reference evidence="2" key="2">
    <citation type="submission" date="2025-08" db="UniProtKB">
        <authorList>
            <consortium name="Ensembl"/>
        </authorList>
    </citation>
    <scope>IDENTIFICATION</scope>
    <source>
        <strain evidence="2">breed Abyssinian</strain>
    </source>
</reference>
<keyword evidence="3" id="KW-1185">Reference proteome</keyword>
<dbReference type="Ensembl" id="ENSFCTT00005006396.1">
    <property type="protein sequence ID" value="ENSFCTP00005004081.1"/>
    <property type="gene ID" value="ENSFCTG00005002406.1"/>
</dbReference>
<proteinExistence type="predicted"/>
<evidence type="ECO:0000313" key="2">
    <source>
        <dbReference type="Ensembl" id="ENSFCTP00005004081.1"/>
    </source>
</evidence>
<reference evidence="2 3" key="1">
    <citation type="submission" date="2021-02" db="EMBL/GenBank/DDBJ databases">
        <title>Safari Cat Assemblies.</title>
        <authorList>
            <person name="Bredemeyer K.R."/>
            <person name="Murphy W.J."/>
        </authorList>
    </citation>
    <scope>NUCLEOTIDE SEQUENCE [LARGE SCALE GENOMIC DNA]</scope>
</reference>
<name>A0ABI7W165_FELCA</name>
<evidence type="ECO:0000313" key="3">
    <source>
        <dbReference type="Proteomes" id="UP000823872"/>
    </source>
</evidence>
<protein>
    <submittedName>
        <fullName evidence="2">Uncharacterized protein</fullName>
    </submittedName>
</protein>
<feature type="region of interest" description="Disordered" evidence="1">
    <location>
        <begin position="1"/>
        <end position="48"/>
    </location>
</feature>
<sequence length="82" mass="8642">MVQGACLEEGNTTHEPLDPGRGVSSSLPTATMPRVHTEESSSKENSYPSKPVVGIIYPFLQRSGISLIALTNLSGCPSARQG</sequence>
<organism evidence="2 3">
    <name type="scientific">Felis catus</name>
    <name type="common">Cat</name>
    <name type="synonym">Felis silvestris catus</name>
    <dbReference type="NCBI Taxonomy" id="9685"/>
    <lineage>
        <taxon>Eukaryota</taxon>
        <taxon>Metazoa</taxon>
        <taxon>Chordata</taxon>
        <taxon>Craniata</taxon>
        <taxon>Vertebrata</taxon>
        <taxon>Euteleostomi</taxon>
        <taxon>Mammalia</taxon>
        <taxon>Eutheria</taxon>
        <taxon>Laurasiatheria</taxon>
        <taxon>Carnivora</taxon>
        <taxon>Feliformia</taxon>
        <taxon>Felidae</taxon>
        <taxon>Felinae</taxon>
        <taxon>Felis</taxon>
    </lineage>
</organism>
<dbReference type="Proteomes" id="UP000823872">
    <property type="component" value="Chromosome F1"/>
</dbReference>
<evidence type="ECO:0000256" key="1">
    <source>
        <dbReference type="SAM" id="MobiDB-lite"/>
    </source>
</evidence>
<reference evidence="2" key="3">
    <citation type="submission" date="2025-09" db="UniProtKB">
        <authorList>
            <consortium name="Ensembl"/>
        </authorList>
    </citation>
    <scope>IDENTIFICATION</scope>
    <source>
        <strain evidence="2">breed Abyssinian</strain>
    </source>
</reference>